<evidence type="ECO:0000313" key="8">
    <source>
        <dbReference type="EMBL" id="MBB1161132.1"/>
    </source>
</evidence>
<dbReference type="Gene3D" id="2.60.40.650">
    <property type="match status" value="1"/>
</dbReference>
<dbReference type="GO" id="GO:0030151">
    <property type="term" value="F:molybdenum ion binding"/>
    <property type="evidence" value="ECO:0007669"/>
    <property type="project" value="InterPro"/>
</dbReference>
<organism evidence="8 9">
    <name type="scientific">Aquariibacter albus</name>
    <dbReference type="NCBI Taxonomy" id="2759899"/>
    <lineage>
        <taxon>Bacteria</taxon>
        <taxon>Pseudomonadati</taxon>
        <taxon>Pseudomonadota</taxon>
        <taxon>Betaproteobacteria</taxon>
        <taxon>Burkholderiales</taxon>
        <taxon>Sphaerotilaceae</taxon>
        <taxon>Aquariibacter</taxon>
    </lineage>
</organism>
<keyword evidence="4 8" id="KW-0560">Oxidoreductase</keyword>
<dbReference type="PANTHER" id="PTHR19372:SF7">
    <property type="entry name" value="SULFITE OXIDASE, MITOCHONDRIAL"/>
    <property type="match status" value="1"/>
</dbReference>
<dbReference type="InterPro" id="IPR030835">
    <property type="entry name" value="Sulfite_DH_SoxC"/>
</dbReference>
<dbReference type="Gene3D" id="3.90.420.10">
    <property type="entry name" value="Oxidoreductase, molybdopterin-binding domain"/>
    <property type="match status" value="1"/>
</dbReference>
<feature type="chain" id="PRO_5032465196" evidence="5">
    <location>
        <begin position="39"/>
        <end position="424"/>
    </location>
</feature>
<feature type="domain" description="Oxidoreductase molybdopterin-binding" evidence="6">
    <location>
        <begin position="110"/>
        <end position="272"/>
    </location>
</feature>
<evidence type="ECO:0000259" key="6">
    <source>
        <dbReference type="Pfam" id="PF00174"/>
    </source>
</evidence>
<dbReference type="InterPro" id="IPR014756">
    <property type="entry name" value="Ig_E-set"/>
</dbReference>
<evidence type="ECO:0000259" key="7">
    <source>
        <dbReference type="Pfam" id="PF03404"/>
    </source>
</evidence>
<evidence type="ECO:0000313" key="9">
    <source>
        <dbReference type="Proteomes" id="UP000586093"/>
    </source>
</evidence>
<dbReference type="PRINTS" id="PR00407">
    <property type="entry name" value="EUMOPTERIN"/>
</dbReference>
<gene>
    <name evidence="8" type="primary">soxC</name>
    <name evidence="8" type="ORF">H4F90_03955</name>
</gene>
<evidence type="ECO:0000256" key="5">
    <source>
        <dbReference type="SAM" id="SignalP"/>
    </source>
</evidence>
<accession>A0A839HJK7</accession>
<comment type="cofactor">
    <cofactor evidence="1">
        <name>Mo-molybdopterin</name>
        <dbReference type="ChEBI" id="CHEBI:71302"/>
    </cofactor>
</comment>
<evidence type="ECO:0000256" key="1">
    <source>
        <dbReference type="ARBA" id="ARBA00001924"/>
    </source>
</evidence>
<dbReference type="GO" id="GO:0043546">
    <property type="term" value="F:molybdopterin cofactor binding"/>
    <property type="evidence" value="ECO:0007669"/>
    <property type="project" value="TreeGrafter"/>
</dbReference>
<dbReference type="EMBL" id="JACIVI010000001">
    <property type="protein sequence ID" value="MBB1161132.1"/>
    <property type="molecule type" value="Genomic_DNA"/>
</dbReference>
<keyword evidence="3" id="KW-0479">Metal-binding</keyword>
<feature type="domain" description="Moybdenum cofactor oxidoreductase dimerisation" evidence="7">
    <location>
        <begin position="294"/>
        <end position="402"/>
    </location>
</feature>
<reference evidence="8 9" key="1">
    <citation type="submission" date="2020-08" db="EMBL/GenBank/DDBJ databases">
        <title>Aquariorum lacteus gen. nov., sp. nov., a new member of the family Comamonadaceae, isolated from freshwater aquarium.</title>
        <authorList>
            <person name="Chun S.-J."/>
        </authorList>
    </citation>
    <scope>NUCLEOTIDE SEQUENCE [LARGE SCALE GENOMIC DNA]</scope>
    <source>
        <strain evidence="8 9">SJAQ100</strain>
    </source>
</reference>
<dbReference type="Proteomes" id="UP000586093">
    <property type="component" value="Unassembled WGS sequence"/>
</dbReference>
<evidence type="ECO:0000256" key="4">
    <source>
        <dbReference type="ARBA" id="ARBA00023002"/>
    </source>
</evidence>
<dbReference type="SUPFAM" id="SSF81296">
    <property type="entry name" value="E set domains"/>
    <property type="match status" value="1"/>
</dbReference>
<dbReference type="Pfam" id="PF00174">
    <property type="entry name" value="Oxidored_molyb"/>
    <property type="match status" value="1"/>
</dbReference>
<dbReference type="InterPro" id="IPR036374">
    <property type="entry name" value="OxRdtase_Mopterin-bd_sf"/>
</dbReference>
<keyword evidence="2" id="KW-0500">Molybdenum</keyword>
<proteinExistence type="predicted"/>
<dbReference type="InterPro" id="IPR005066">
    <property type="entry name" value="MoCF_OxRdtse_dimer"/>
</dbReference>
<dbReference type="RefSeq" id="WP_182661668.1">
    <property type="nucleotide sequence ID" value="NZ_JACIVI010000001.1"/>
</dbReference>
<keyword evidence="5" id="KW-0732">Signal</keyword>
<evidence type="ECO:0000256" key="3">
    <source>
        <dbReference type="ARBA" id="ARBA00022723"/>
    </source>
</evidence>
<dbReference type="AlphaFoldDB" id="A0A839HJK7"/>
<keyword evidence="9" id="KW-1185">Reference proteome</keyword>
<comment type="caution">
    <text evidence="8">The sequence shown here is derived from an EMBL/GenBank/DDBJ whole genome shotgun (WGS) entry which is preliminary data.</text>
</comment>
<dbReference type="GO" id="GO:0020037">
    <property type="term" value="F:heme binding"/>
    <property type="evidence" value="ECO:0007669"/>
    <property type="project" value="TreeGrafter"/>
</dbReference>
<dbReference type="PANTHER" id="PTHR19372">
    <property type="entry name" value="SULFITE REDUCTASE"/>
    <property type="match status" value="1"/>
</dbReference>
<dbReference type="GO" id="GO:0006790">
    <property type="term" value="P:sulfur compound metabolic process"/>
    <property type="evidence" value="ECO:0007669"/>
    <property type="project" value="TreeGrafter"/>
</dbReference>
<sequence length="424" mass="46125">MGAPRFDGPGFRTLNGLLPRRALLRGGLLLASAPAALAQGPGEAGEDLPPWMRSPGAGFSVYGQPGPQAQRVLRRPGANRAAPGNGVAWTPLEQLEGFLTPSGLHFERHHNGVPAIDPAVHTLRIDGAVRRPLDWRLADLLRYPQRSHLGFIECGGNSNAGWNEEPIQRPVGSFHGLISTSEWTGVPLRLLLDEAGVDAQATPWVIAEGADAFAMQASLPLAKLRADGLLALWQNGEPIRPEQGYPMRLILPGWEGVTQVKWLRRLTLSAEPLMARNETSKYTELQPDGRARQFTWAIGVKSLLTTPSHGQRLDARGTYQLSGLAWSGAGRIRKVEVSADGGRRWAEAALDGPVLPRCTTRFRAAWRWDGQPAVLQSRATDETGAVQPSRAALLAARGRNGYFHYHAIVSWGVDEEGAVRHVYV</sequence>
<name>A0A839HJK7_9BURK</name>
<dbReference type="SUPFAM" id="SSF56524">
    <property type="entry name" value="Oxidoreductase molybdopterin-binding domain"/>
    <property type="match status" value="1"/>
</dbReference>
<protein>
    <submittedName>
        <fullName evidence="8">Sulfite dehydrogenase</fullName>
        <ecNumber evidence="8">1.8.2.1</ecNumber>
    </submittedName>
</protein>
<feature type="signal peptide" evidence="5">
    <location>
        <begin position="1"/>
        <end position="38"/>
    </location>
</feature>
<dbReference type="NCBIfam" id="TIGR04555">
    <property type="entry name" value="sulfite_DH_soxC"/>
    <property type="match status" value="1"/>
</dbReference>
<dbReference type="GO" id="GO:0008482">
    <property type="term" value="F:sulfite oxidase activity"/>
    <property type="evidence" value="ECO:0007669"/>
    <property type="project" value="TreeGrafter"/>
</dbReference>
<evidence type="ECO:0000256" key="2">
    <source>
        <dbReference type="ARBA" id="ARBA00022505"/>
    </source>
</evidence>
<dbReference type="GO" id="GO:0050310">
    <property type="term" value="F:sulfite dehydrogenase activity"/>
    <property type="evidence" value="ECO:0007669"/>
    <property type="project" value="UniProtKB-EC"/>
</dbReference>
<dbReference type="EC" id="1.8.2.1" evidence="8"/>
<dbReference type="Pfam" id="PF03404">
    <property type="entry name" value="Mo-co_dimer"/>
    <property type="match status" value="1"/>
</dbReference>
<dbReference type="InterPro" id="IPR008335">
    <property type="entry name" value="Mopterin_OxRdtase_euk"/>
</dbReference>
<dbReference type="InterPro" id="IPR000572">
    <property type="entry name" value="OxRdtase_Mopterin-bd_dom"/>
</dbReference>